<evidence type="ECO:0000256" key="2">
    <source>
        <dbReference type="ARBA" id="ARBA00022741"/>
    </source>
</evidence>
<name>A0A1U7LI59_NEOID</name>
<dbReference type="Gene3D" id="1.10.8.60">
    <property type="match status" value="2"/>
</dbReference>
<accession>A0A1U7LI59</accession>
<dbReference type="GO" id="GO:0016887">
    <property type="term" value="F:ATP hydrolysis activity"/>
    <property type="evidence" value="ECO:0007669"/>
    <property type="project" value="InterPro"/>
</dbReference>
<dbReference type="Pfam" id="PF17862">
    <property type="entry name" value="AAA_lid_3"/>
    <property type="match status" value="2"/>
</dbReference>
<evidence type="ECO:0000256" key="4">
    <source>
        <dbReference type="SAM" id="MobiDB-lite"/>
    </source>
</evidence>
<dbReference type="InterPro" id="IPR050168">
    <property type="entry name" value="AAA_ATPase_domain"/>
</dbReference>
<evidence type="ECO:0000259" key="5">
    <source>
        <dbReference type="SMART" id="SM00382"/>
    </source>
</evidence>
<gene>
    <name evidence="6" type="ORF">NEOLI_004973</name>
</gene>
<reference evidence="6 7" key="1">
    <citation type="submission" date="2016-04" db="EMBL/GenBank/DDBJ databases">
        <title>Evolutionary innovation and constraint leading to complex multicellularity in the Ascomycota.</title>
        <authorList>
            <person name="Cisse O."/>
            <person name="Nguyen A."/>
            <person name="Hewitt D.A."/>
            <person name="Jedd G."/>
            <person name="Stajich J.E."/>
        </authorList>
    </citation>
    <scope>NUCLEOTIDE SEQUENCE [LARGE SCALE GENOMIC DNA]</scope>
    <source>
        <strain evidence="6 7">DAH-3</strain>
    </source>
</reference>
<comment type="caution">
    <text evidence="6">The sequence shown here is derived from an EMBL/GenBank/DDBJ whole genome shotgun (WGS) entry which is preliminary data.</text>
</comment>
<keyword evidence="1" id="KW-0677">Repeat</keyword>
<dbReference type="OMA" id="HITSWAN"/>
<feature type="domain" description="AAA+ ATPase" evidence="5">
    <location>
        <begin position="604"/>
        <end position="736"/>
    </location>
</feature>
<dbReference type="CDD" id="cd19511">
    <property type="entry name" value="RecA-like_CDC48_r2-like"/>
    <property type="match status" value="1"/>
</dbReference>
<dbReference type="STRING" id="1198029.A0A1U7LI59"/>
<dbReference type="PANTHER" id="PTHR23077">
    <property type="entry name" value="AAA-FAMILY ATPASE"/>
    <property type="match status" value="1"/>
</dbReference>
<dbReference type="EMBL" id="LXFE01003471">
    <property type="protein sequence ID" value="OLL22329.1"/>
    <property type="molecule type" value="Genomic_DNA"/>
</dbReference>
<dbReference type="GO" id="GO:0005524">
    <property type="term" value="F:ATP binding"/>
    <property type="evidence" value="ECO:0007669"/>
    <property type="project" value="UniProtKB-KW"/>
</dbReference>
<dbReference type="FunFam" id="3.40.50.300:FF:001985">
    <property type="entry name" value="Chromosome 9, whole genome shotgun sequence"/>
    <property type="match status" value="1"/>
</dbReference>
<organism evidence="6 7">
    <name type="scientific">Neolecta irregularis (strain DAH-3)</name>
    <dbReference type="NCBI Taxonomy" id="1198029"/>
    <lineage>
        <taxon>Eukaryota</taxon>
        <taxon>Fungi</taxon>
        <taxon>Dikarya</taxon>
        <taxon>Ascomycota</taxon>
        <taxon>Taphrinomycotina</taxon>
        <taxon>Neolectales</taxon>
        <taxon>Neolectaceae</taxon>
        <taxon>Neolecta</taxon>
    </lineage>
</organism>
<dbReference type="Gene3D" id="3.40.50.300">
    <property type="entry name" value="P-loop containing nucleotide triphosphate hydrolases"/>
    <property type="match status" value="2"/>
</dbReference>
<dbReference type="SMART" id="SM00382">
    <property type="entry name" value="AAA"/>
    <property type="match status" value="2"/>
</dbReference>
<dbReference type="Pfam" id="PF00004">
    <property type="entry name" value="AAA"/>
    <property type="match status" value="2"/>
</dbReference>
<evidence type="ECO:0000256" key="1">
    <source>
        <dbReference type="ARBA" id="ARBA00022737"/>
    </source>
</evidence>
<feature type="region of interest" description="Disordered" evidence="4">
    <location>
        <begin position="274"/>
        <end position="304"/>
    </location>
</feature>
<dbReference type="FunFam" id="1.10.8.60:FF:000069">
    <property type="entry name" value="spermatogenesis-associated protein 5 isoform X1"/>
    <property type="match status" value="1"/>
</dbReference>
<dbReference type="InterPro" id="IPR003959">
    <property type="entry name" value="ATPase_AAA_core"/>
</dbReference>
<evidence type="ECO:0000313" key="6">
    <source>
        <dbReference type="EMBL" id="OLL22329.1"/>
    </source>
</evidence>
<evidence type="ECO:0000256" key="3">
    <source>
        <dbReference type="ARBA" id="ARBA00022840"/>
    </source>
</evidence>
<dbReference type="OrthoDB" id="27435at2759"/>
<proteinExistence type="predicted"/>
<sequence>MSPPKKFNPNKSQKKHSCLLATVHPRDSPVSDGKTRDVYVSSSDMEEIALHNGDPVLLTKDRHAQVARIYASEESSSNAKIYASEESSSNVVISEASRLSPDRHAAKIYASEESSSNVVKVSEALRLSADLQLGDIITIKRPKHICEAVEIKVSEALRLSADLQLGDIITIKRPKHICEAVEIKVSEVERIRKPDILLMHNIKRVLGDLEFITRDMMFTVTHEDQARYFTINEISGTTLTRQLSSLALDQQIWRVGPGIQVHLQGLKSVKRIDRSSSIHQKSKRQDETRVPSTPPPEATTLPEKPELPVVKFSDVGGLDKQIDVLKDMVSVPLMYPELFCRFGISPPRGVLLYGPPGTGKSLLLRALQHETGAYTLIISGPSIVSKYLGETEEKLRNIWQEAIDRQPSIIVVDELDAIAPKRNEEAEGRVVSTLLTLMDAMSGRVVVVASTNRPNVIDEALRRPGRFDREIEVGIPDVNARHQILKLQLDKMPHTLTLNHISSLAARTHGYTGADLVAICREAAMRCIKRGLEMSENNAKIDYKDIEVALTNVRPTAMREIFLEPPKVRWSDIGGQENVKQKLREAVEWPLSHPETFTRLGITPPKGVLLYGPPGCSKTLTAKALATEAGLNFMAVKGPELFNKYVGESERAVREVFRKARAASPSIIFFDEIDALSSSGESHSDRVLASLLNELDGIESLKDVVVLAATNRPDVIDPALLRPGRLDRIIYVGPPDFDARREIFRIRTRQMSVDHDVNIDELALRTDKCSGAEIAAICQDAGLNAMHENLDATQVHRRHFIKAVAGMRKGITQTMLQFYEDFGNRGS</sequence>
<dbReference type="FunFam" id="3.40.50.300:FF:000018">
    <property type="entry name" value="Cell division control 48"/>
    <property type="match status" value="1"/>
</dbReference>
<dbReference type="InterPro" id="IPR003960">
    <property type="entry name" value="ATPase_AAA_CS"/>
</dbReference>
<dbReference type="CDD" id="cd19503">
    <property type="entry name" value="RecA-like_CDC48_NLV2_r1-like"/>
    <property type="match status" value="1"/>
</dbReference>
<dbReference type="InterPro" id="IPR041569">
    <property type="entry name" value="AAA_lid_3"/>
</dbReference>
<dbReference type="PROSITE" id="PS00674">
    <property type="entry name" value="AAA"/>
    <property type="match status" value="1"/>
</dbReference>
<dbReference type="PANTHER" id="PTHR23077:SF27">
    <property type="entry name" value="ATPASE FAMILY GENE 2 PROTEIN HOMOLOG A"/>
    <property type="match status" value="1"/>
</dbReference>
<dbReference type="GO" id="GO:0005737">
    <property type="term" value="C:cytoplasm"/>
    <property type="evidence" value="ECO:0007669"/>
    <property type="project" value="TreeGrafter"/>
</dbReference>
<protein>
    <submittedName>
        <fullName evidence="6">ATPase family gene 2 protein</fullName>
    </submittedName>
</protein>
<dbReference type="InterPro" id="IPR027417">
    <property type="entry name" value="P-loop_NTPase"/>
</dbReference>
<keyword evidence="7" id="KW-1185">Reference proteome</keyword>
<dbReference type="Proteomes" id="UP000186594">
    <property type="component" value="Unassembled WGS sequence"/>
</dbReference>
<keyword evidence="2" id="KW-0547">Nucleotide-binding</keyword>
<keyword evidence="3" id="KW-0067">ATP-binding</keyword>
<dbReference type="InterPro" id="IPR003593">
    <property type="entry name" value="AAA+_ATPase"/>
</dbReference>
<dbReference type="SUPFAM" id="SSF52540">
    <property type="entry name" value="P-loop containing nucleoside triphosphate hydrolases"/>
    <property type="match status" value="2"/>
</dbReference>
<dbReference type="AlphaFoldDB" id="A0A1U7LI59"/>
<evidence type="ECO:0000313" key="7">
    <source>
        <dbReference type="Proteomes" id="UP000186594"/>
    </source>
</evidence>
<feature type="domain" description="AAA+ ATPase" evidence="5">
    <location>
        <begin position="346"/>
        <end position="477"/>
    </location>
</feature>